<protein>
    <recommendedName>
        <fullName evidence="4">F-box/LRR-repeat protein 5</fullName>
    </recommendedName>
    <alternativeName>
        <fullName evidence="14">F-box and leucine-rich repeat protein 5</fullName>
    </alternativeName>
</protein>
<keyword evidence="6" id="KW-0433">Leucine-rich repeat</keyword>
<dbReference type="GO" id="GO:0046872">
    <property type="term" value="F:metal ion binding"/>
    <property type="evidence" value="ECO:0007669"/>
    <property type="project" value="UniProtKB-KW"/>
</dbReference>
<keyword evidence="11" id="KW-0408">Iron</keyword>
<comment type="subcellular location">
    <subcellularLocation>
        <location evidence="2">Cytoplasm</location>
        <location evidence="2">Perinuclear region</location>
    </subcellularLocation>
    <subcellularLocation>
        <location evidence="1">Nucleus</location>
    </subcellularLocation>
</comment>
<evidence type="ECO:0000256" key="13">
    <source>
        <dbReference type="ARBA" id="ARBA00023242"/>
    </source>
</evidence>
<evidence type="ECO:0000313" key="18">
    <source>
        <dbReference type="Proteomes" id="UP001497497"/>
    </source>
</evidence>
<evidence type="ECO:0000256" key="10">
    <source>
        <dbReference type="ARBA" id="ARBA00022843"/>
    </source>
</evidence>
<dbReference type="Gene3D" id="3.80.10.10">
    <property type="entry name" value="Ribonuclease Inhibitor"/>
    <property type="match status" value="2"/>
</dbReference>
<organism evidence="17 18">
    <name type="scientific">Lymnaea stagnalis</name>
    <name type="common">Great pond snail</name>
    <name type="synonym">Helix stagnalis</name>
    <dbReference type="NCBI Taxonomy" id="6523"/>
    <lineage>
        <taxon>Eukaryota</taxon>
        <taxon>Metazoa</taxon>
        <taxon>Spiralia</taxon>
        <taxon>Lophotrochozoa</taxon>
        <taxon>Mollusca</taxon>
        <taxon>Gastropoda</taxon>
        <taxon>Heterobranchia</taxon>
        <taxon>Euthyneura</taxon>
        <taxon>Panpulmonata</taxon>
        <taxon>Hygrophila</taxon>
        <taxon>Lymnaeoidea</taxon>
        <taxon>Lymnaeidae</taxon>
        <taxon>Lymnaea</taxon>
    </lineage>
</organism>
<evidence type="ECO:0000256" key="6">
    <source>
        <dbReference type="ARBA" id="ARBA00022614"/>
    </source>
</evidence>
<dbReference type="InterPro" id="IPR045808">
    <property type="entry name" value="Hr_FBXL5"/>
</dbReference>
<dbReference type="Pfam" id="PF01814">
    <property type="entry name" value="Hemerythrin"/>
    <property type="match status" value="1"/>
</dbReference>
<dbReference type="GO" id="GO:0006879">
    <property type="term" value="P:intracellular iron ion homeostasis"/>
    <property type="evidence" value="ECO:0007669"/>
    <property type="project" value="InterPro"/>
</dbReference>
<dbReference type="InterPro" id="IPR050648">
    <property type="entry name" value="F-box_LRR-repeat"/>
</dbReference>
<dbReference type="Gene3D" id="1.20.1280.50">
    <property type="match status" value="1"/>
</dbReference>
<feature type="domain" description="F-box" evidence="16">
    <location>
        <begin position="214"/>
        <end position="260"/>
    </location>
</feature>
<keyword evidence="18" id="KW-1185">Reference proteome</keyword>
<keyword evidence="8" id="KW-0677">Repeat</keyword>
<evidence type="ECO:0000256" key="4">
    <source>
        <dbReference type="ARBA" id="ARBA00020540"/>
    </source>
</evidence>
<evidence type="ECO:0000256" key="11">
    <source>
        <dbReference type="ARBA" id="ARBA00023004"/>
    </source>
</evidence>
<sequence length="735" mass="82468">MAPRWPEEVDVFSVPHSRMKKLVHKYSDLITTTDFRDEDHLTTLLENLKNVFSEFKAHERIENMLIMKRLRIKLRAASVTSAAVCNCHSDNRLTDMLDLVLDGYRWTQKTERERQLYGRKLRHALEDFTQNFIPHMEEEEEVFQPMLMQYFSYEELKELKAKVIQQHCISKQHEDYLHEKFVADSCECNIYVCALMFKVFFSADESCDTESIDQDHFSQLPNEIFQQIFSYLGPKDLARVGQVSQRWNHLSKDPSLWSKLYPVHWAQGNWSFFPEPVGGVDGPGFGNKIPKDLDGTESYICLDEDADIDDSGDSDETDSVDSDVHKQILKEAKMLTGIVKYLLPHVGQGVKVCDLAYSRGLSSSLVHKILKLCPNLEVLDLTHTKVGDAAFKEYGSSGRMSRLRHLDLTGCENITDLTLFSLAYLGSDRFDDDKDRIEIENLPAYCLYKQPTCCGRQLTCGKSQVDETTSEKRIENVCCRSKELSCTEKQINLAGGHHTASAGDVSTGDTNRSGCPQSCDLSYVYLDMLIESDGNILTECSPSLSQMSLTSPSLSQMSLRESIHQMTLVGDLTLAHKTFGVSDMSLSQRTCGDGAYQKHESVNSCCQKTLICDNIGKKEAFSAGHSTFVNKTDSSWEVDACNIEFLSLNGCYRISDEGLCALANGMGAPNLLHLDVSGCTAVTGYGLSQLVSTSSRLDHANLFYCVNMSNDPYPTTASGCRNLQCESRFCCSLGE</sequence>
<dbReference type="Proteomes" id="UP001497497">
    <property type="component" value="Unassembled WGS sequence"/>
</dbReference>
<evidence type="ECO:0000256" key="15">
    <source>
        <dbReference type="ARBA" id="ARBA00034078"/>
    </source>
</evidence>
<dbReference type="SUPFAM" id="SSF52047">
    <property type="entry name" value="RNI-like"/>
    <property type="match status" value="1"/>
</dbReference>
<dbReference type="GO" id="GO:0051536">
    <property type="term" value="F:iron-sulfur cluster binding"/>
    <property type="evidence" value="ECO:0007669"/>
    <property type="project" value="UniProtKB-KW"/>
</dbReference>
<dbReference type="GO" id="GO:0005634">
    <property type="term" value="C:nucleus"/>
    <property type="evidence" value="ECO:0007669"/>
    <property type="project" value="UniProtKB-SubCell"/>
</dbReference>
<name>A0AAV2IF74_LYMST</name>
<evidence type="ECO:0000313" key="17">
    <source>
        <dbReference type="EMBL" id="CAL1544915.1"/>
    </source>
</evidence>
<dbReference type="SMART" id="SM00256">
    <property type="entry name" value="FBOX"/>
    <property type="match status" value="1"/>
</dbReference>
<dbReference type="SMART" id="SM00367">
    <property type="entry name" value="LRR_CC"/>
    <property type="match status" value="4"/>
</dbReference>
<keyword evidence="5" id="KW-0963">Cytoplasm</keyword>
<evidence type="ECO:0000256" key="12">
    <source>
        <dbReference type="ARBA" id="ARBA00023014"/>
    </source>
</evidence>
<keyword evidence="13" id="KW-0539">Nucleus</keyword>
<dbReference type="Pfam" id="PF13516">
    <property type="entry name" value="LRR_6"/>
    <property type="match status" value="2"/>
</dbReference>
<gene>
    <name evidence="17" type="ORF">GSLYS_00018398001</name>
</gene>
<evidence type="ECO:0000259" key="16">
    <source>
        <dbReference type="PROSITE" id="PS50181"/>
    </source>
</evidence>
<dbReference type="InterPro" id="IPR032675">
    <property type="entry name" value="LRR_dom_sf"/>
</dbReference>
<evidence type="ECO:0000256" key="5">
    <source>
        <dbReference type="ARBA" id="ARBA00022490"/>
    </source>
</evidence>
<evidence type="ECO:0000256" key="1">
    <source>
        <dbReference type="ARBA" id="ARBA00004123"/>
    </source>
</evidence>
<reference evidence="17 18" key="1">
    <citation type="submission" date="2024-04" db="EMBL/GenBank/DDBJ databases">
        <authorList>
            <consortium name="Genoscope - CEA"/>
            <person name="William W."/>
        </authorList>
    </citation>
    <scope>NUCLEOTIDE SEQUENCE [LARGE SCALE GENOMIC DNA]</scope>
</reference>
<comment type="caution">
    <text evidence="17">The sequence shown here is derived from an EMBL/GenBank/DDBJ whole genome shotgun (WGS) entry which is preliminary data.</text>
</comment>
<keyword evidence="9" id="KW-0833">Ubl conjugation pathway</keyword>
<evidence type="ECO:0000256" key="14">
    <source>
        <dbReference type="ARBA" id="ARBA00030695"/>
    </source>
</evidence>
<keyword evidence="10" id="KW-0832">Ubl conjugation</keyword>
<dbReference type="InterPro" id="IPR001810">
    <property type="entry name" value="F-box_dom"/>
</dbReference>
<dbReference type="PROSITE" id="PS50181">
    <property type="entry name" value="FBOX"/>
    <property type="match status" value="1"/>
</dbReference>
<accession>A0AAV2IF74</accession>
<dbReference type="GO" id="GO:0048471">
    <property type="term" value="C:perinuclear region of cytoplasm"/>
    <property type="evidence" value="ECO:0007669"/>
    <property type="project" value="UniProtKB-SubCell"/>
</dbReference>
<dbReference type="Gene3D" id="1.20.120.520">
    <property type="entry name" value="nmb1532 protein domain like"/>
    <property type="match status" value="1"/>
</dbReference>
<proteinExistence type="predicted"/>
<dbReference type="CDD" id="cd12109">
    <property type="entry name" value="Hr_FBXL5"/>
    <property type="match status" value="1"/>
</dbReference>
<keyword evidence="7" id="KW-0479">Metal-binding</keyword>
<evidence type="ECO:0000256" key="8">
    <source>
        <dbReference type="ARBA" id="ARBA00022737"/>
    </source>
</evidence>
<keyword evidence="12" id="KW-0411">Iron-sulfur</keyword>
<comment type="cofactor">
    <cofactor evidence="15">
        <name>[2Fe-2S] cluster</name>
        <dbReference type="ChEBI" id="CHEBI:190135"/>
    </cofactor>
</comment>
<dbReference type="InterPro" id="IPR012312">
    <property type="entry name" value="Hemerythrin-like"/>
</dbReference>
<dbReference type="EMBL" id="CAXITT010000659">
    <property type="protein sequence ID" value="CAL1544915.1"/>
    <property type="molecule type" value="Genomic_DNA"/>
</dbReference>
<dbReference type="PANTHER" id="PTHR13382">
    <property type="entry name" value="MITOCHONDRIAL ATP SYNTHASE COUPLING FACTOR B"/>
    <property type="match status" value="1"/>
</dbReference>
<comment type="pathway">
    <text evidence="3">Protein modification; protein ubiquitination.</text>
</comment>
<dbReference type="Pfam" id="PF12937">
    <property type="entry name" value="F-box-like"/>
    <property type="match status" value="1"/>
</dbReference>
<evidence type="ECO:0000256" key="2">
    <source>
        <dbReference type="ARBA" id="ARBA00004556"/>
    </source>
</evidence>
<evidence type="ECO:0000256" key="3">
    <source>
        <dbReference type="ARBA" id="ARBA00004906"/>
    </source>
</evidence>
<dbReference type="InterPro" id="IPR006553">
    <property type="entry name" value="Leu-rich_rpt_Cys-con_subtyp"/>
</dbReference>
<dbReference type="SUPFAM" id="SSF81383">
    <property type="entry name" value="F-box domain"/>
    <property type="match status" value="1"/>
</dbReference>
<evidence type="ECO:0000256" key="7">
    <source>
        <dbReference type="ARBA" id="ARBA00022723"/>
    </source>
</evidence>
<dbReference type="InterPro" id="IPR036047">
    <property type="entry name" value="F-box-like_dom_sf"/>
</dbReference>
<evidence type="ECO:0000256" key="9">
    <source>
        <dbReference type="ARBA" id="ARBA00022786"/>
    </source>
</evidence>
<dbReference type="AlphaFoldDB" id="A0AAV2IF74"/>
<dbReference type="InterPro" id="IPR001611">
    <property type="entry name" value="Leu-rich_rpt"/>
</dbReference>